<name>A0ACC0FMR0_9ERIC</name>
<organism evidence="1 2">
    <name type="scientific">Camellia lanceoleosa</name>
    <dbReference type="NCBI Taxonomy" id="1840588"/>
    <lineage>
        <taxon>Eukaryota</taxon>
        <taxon>Viridiplantae</taxon>
        <taxon>Streptophyta</taxon>
        <taxon>Embryophyta</taxon>
        <taxon>Tracheophyta</taxon>
        <taxon>Spermatophyta</taxon>
        <taxon>Magnoliopsida</taxon>
        <taxon>eudicotyledons</taxon>
        <taxon>Gunneridae</taxon>
        <taxon>Pentapetalae</taxon>
        <taxon>asterids</taxon>
        <taxon>Ericales</taxon>
        <taxon>Theaceae</taxon>
        <taxon>Camellia</taxon>
    </lineage>
</organism>
<protein>
    <submittedName>
        <fullName evidence="1">Phototropin-1</fullName>
    </submittedName>
</protein>
<accession>A0ACC0FMR0</accession>
<dbReference type="EMBL" id="CM045771">
    <property type="protein sequence ID" value="KAI7989236.1"/>
    <property type="molecule type" value="Genomic_DNA"/>
</dbReference>
<dbReference type="Proteomes" id="UP001060215">
    <property type="component" value="Chromosome 14"/>
</dbReference>
<evidence type="ECO:0000313" key="1">
    <source>
        <dbReference type="EMBL" id="KAI7989236.1"/>
    </source>
</evidence>
<proteinExistence type="predicted"/>
<gene>
    <name evidence="1" type="ORF">LOK49_LG13G01901</name>
</gene>
<keyword evidence="2" id="KW-1185">Reference proteome</keyword>
<evidence type="ECO:0000313" key="2">
    <source>
        <dbReference type="Proteomes" id="UP001060215"/>
    </source>
</evidence>
<reference evidence="1 2" key="1">
    <citation type="journal article" date="2022" name="Plant J.">
        <title>Chromosome-level genome of Camellia lanceoleosa provides a valuable resource for understanding genome evolution and self-incompatibility.</title>
        <authorList>
            <person name="Gong W."/>
            <person name="Xiao S."/>
            <person name="Wang L."/>
            <person name="Liao Z."/>
            <person name="Chang Y."/>
            <person name="Mo W."/>
            <person name="Hu G."/>
            <person name="Li W."/>
            <person name="Zhao G."/>
            <person name="Zhu H."/>
            <person name="Hu X."/>
            <person name="Ji K."/>
            <person name="Xiang X."/>
            <person name="Song Q."/>
            <person name="Yuan D."/>
            <person name="Jin S."/>
            <person name="Zhang L."/>
        </authorList>
    </citation>
    <scope>NUCLEOTIDE SEQUENCE [LARGE SCALE GENOMIC DNA]</scope>
    <source>
        <strain evidence="1">SQ_2022a</strain>
    </source>
</reference>
<comment type="caution">
    <text evidence="1">The sequence shown here is derived from an EMBL/GenBank/DDBJ whole genome shotgun (WGS) entry which is preliminary data.</text>
</comment>
<sequence length="118" mass="13124">MVVHSFVAVAGKAGDGQVKCDFIWYNWMAANMSSHFTIKAPRGNARRECKTGLTSHFMTVKETAANVDDAVRELPDANLKLEDLWINHSKAVHPKPPGRTTLLGGLFKRYPTLHVMGF</sequence>